<dbReference type="PRINTS" id="PR00722">
    <property type="entry name" value="CHYMOTRYPSIN"/>
</dbReference>
<accession>A0ABR2WNJ8</accession>
<dbReference type="PANTHER" id="PTHR24276:SF98">
    <property type="entry name" value="FI18310P1-RELATED"/>
    <property type="match status" value="1"/>
</dbReference>
<dbReference type="PROSITE" id="PS00135">
    <property type="entry name" value="TRYPSIN_SER"/>
    <property type="match status" value="1"/>
</dbReference>
<feature type="region of interest" description="Disordered" evidence="4">
    <location>
        <begin position="274"/>
        <end position="303"/>
    </location>
</feature>
<organism evidence="7 8">
    <name type="scientific">Basidiobolus ranarum</name>
    <dbReference type="NCBI Taxonomy" id="34480"/>
    <lineage>
        <taxon>Eukaryota</taxon>
        <taxon>Fungi</taxon>
        <taxon>Fungi incertae sedis</taxon>
        <taxon>Zoopagomycota</taxon>
        <taxon>Entomophthoromycotina</taxon>
        <taxon>Basidiobolomycetes</taxon>
        <taxon>Basidiobolales</taxon>
        <taxon>Basidiobolaceae</taxon>
        <taxon>Basidiobolus</taxon>
    </lineage>
</organism>
<feature type="domain" description="Peptidase S1" evidence="6">
    <location>
        <begin position="35"/>
        <end position="272"/>
    </location>
</feature>
<keyword evidence="3" id="KW-0645">Protease</keyword>
<reference evidence="7 8" key="1">
    <citation type="submission" date="2023-04" db="EMBL/GenBank/DDBJ databases">
        <title>Genome of Basidiobolus ranarum AG-B5.</title>
        <authorList>
            <person name="Stajich J.E."/>
            <person name="Carter-House D."/>
            <person name="Gryganskyi A."/>
        </authorList>
    </citation>
    <scope>NUCLEOTIDE SEQUENCE [LARGE SCALE GENOMIC DNA]</scope>
    <source>
        <strain evidence="7 8">AG-B5</strain>
    </source>
</reference>
<comment type="similarity">
    <text evidence="1">Belongs to the peptidase S1 family.</text>
</comment>
<sequence length="330" mass="35365">MHMFIPFLLSVLFIVVNGAQEEIHGTIKPQPMSYIVGGSSTTSTEFPSMAHILLSGNSRCGGAILNENWIITAGHCLVQFSNTSTTNFVKLPVESFALVLGNTLNIKTNTVSIKRYILHEKFDLVASKNDIGLIELSSPLQFTDNIKPAVLGSVPKANQNVTTVGFGETETQQQSPTLLKLELTIGTTDFCMKSIGETKSDPSIFCTKPVPGKAPCFGDSGSPVYGAGKLIGLTSYGVNLVDPLSDNCSISGEITYFVNINNYKQFLSVTNTTSNSPSTPATVVKDSPNNPSKGSDVLSTSSGERGNMVSHWCLYSWGLLAVLSVLSFDF</sequence>
<dbReference type="InterPro" id="IPR009003">
    <property type="entry name" value="Peptidase_S1_PA"/>
</dbReference>
<protein>
    <recommendedName>
        <fullName evidence="6">Peptidase S1 domain-containing protein</fullName>
    </recommendedName>
</protein>
<evidence type="ECO:0000256" key="5">
    <source>
        <dbReference type="SAM" id="SignalP"/>
    </source>
</evidence>
<dbReference type="EMBL" id="JASJQH010000744">
    <property type="protein sequence ID" value="KAK9763056.1"/>
    <property type="molecule type" value="Genomic_DNA"/>
</dbReference>
<dbReference type="PROSITE" id="PS50240">
    <property type="entry name" value="TRYPSIN_DOM"/>
    <property type="match status" value="1"/>
</dbReference>
<dbReference type="Gene3D" id="2.40.10.10">
    <property type="entry name" value="Trypsin-like serine proteases"/>
    <property type="match status" value="1"/>
</dbReference>
<feature type="compositionally biased region" description="Polar residues" evidence="4">
    <location>
        <begin position="287"/>
        <end position="303"/>
    </location>
</feature>
<feature type="signal peptide" evidence="5">
    <location>
        <begin position="1"/>
        <end position="18"/>
    </location>
</feature>
<proteinExistence type="inferred from homology"/>
<dbReference type="InterPro" id="IPR001254">
    <property type="entry name" value="Trypsin_dom"/>
</dbReference>
<evidence type="ECO:0000256" key="1">
    <source>
        <dbReference type="ARBA" id="ARBA00007664"/>
    </source>
</evidence>
<dbReference type="InterPro" id="IPR033116">
    <property type="entry name" value="TRYPSIN_SER"/>
</dbReference>
<keyword evidence="8" id="KW-1185">Reference proteome</keyword>
<gene>
    <name evidence="7" type="ORF">K7432_010617</name>
</gene>
<keyword evidence="3" id="KW-0720">Serine protease</keyword>
<evidence type="ECO:0000256" key="2">
    <source>
        <dbReference type="ARBA" id="ARBA00023157"/>
    </source>
</evidence>
<dbReference type="Proteomes" id="UP001479436">
    <property type="component" value="Unassembled WGS sequence"/>
</dbReference>
<evidence type="ECO:0000313" key="7">
    <source>
        <dbReference type="EMBL" id="KAK9763056.1"/>
    </source>
</evidence>
<name>A0ABR2WNJ8_9FUNG</name>
<dbReference type="SUPFAM" id="SSF50494">
    <property type="entry name" value="Trypsin-like serine proteases"/>
    <property type="match status" value="1"/>
</dbReference>
<comment type="caution">
    <text evidence="7">The sequence shown here is derived from an EMBL/GenBank/DDBJ whole genome shotgun (WGS) entry which is preliminary data.</text>
</comment>
<dbReference type="Pfam" id="PF00089">
    <property type="entry name" value="Trypsin"/>
    <property type="match status" value="1"/>
</dbReference>
<feature type="compositionally biased region" description="Low complexity" evidence="4">
    <location>
        <begin position="274"/>
        <end position="284"/>
    </location>
</feature>
<evidence type="ECO:0000256" key="4">
    <source>
        <dbReference type="SAM" id="MobiDB-lite"/>
    </source>
</evidence>
<dbReference type="SMART" id="SM00020">
    <property type="entry name" value="Tryp_SPc"/>
    <property type="match status" value="1"/>
</dbReference>
<dbReference type="InterPro" id="IPR050430">
    <property type="entry name" value="Peptidase_S1"/>
</dbReference>
<evidence type="ECO:0000259" key="6">
    <source>
        <dbReference type="PROSITE" id="PS50240"/>
    </source>
</evidence>
<dbReference type="PANTHER" id="PTHR24276">
    <property type="entry name" value="POLYSERASE-RELATED"/>
    <property type="match status" value="1"/>
</dbReference>
<keyword evidence="3" id="KW-0378">Hydrolase</keyword>
<evidence type="ECO:0000313" key="8">
    <source>
        <dbReference type="Proteomes" id="UP001479436"/>
    </source>
</evidence>
<dbReference type="InterPro" id="IPR001314">
    <property type="entry name" value="Peptidase_S1A"/>
</dbReference>
<feature type="chain" id="PRO_5045083682" description="Peptidase S1 domain-containing protein" evidence="5">
    <location>
        <begin position="19"/>
        <end position="330"/>
    </location>
</feature>
<dbReference type="InterPro" id="IPR018114">
    <property type="entry name" value="TRYPSIN_HIS"/>
</dbReference>
<keyword evidence="2" id="KW-1015">Disulfide bond</keyword>
<dbReference type="PROSITE" id="PS00134">
    <property type="entry name" value="TRYPSIN_HIS"/>
    <property type="match status" value="1"/>
</dbReference>
<keyword evidence="5" id="KW-0732">Signal</keyword>
<dbReference type="CDD" id="cd00190">
    <property type="entry name" value="Tryp_SPc"/>
    <property type="match status" value="1"/>
</dbReference>
<evidence type="ECO:0000256" key="3">
    <source>
        <dbReference type="RuleBase" id="RU363034"/>
    </source>
</evidence>
<dbReference type="InterPro" id="IPR043504">
    <property type="entry name" value="Peptidase_S1_PA_chymotrypsin"/>
</dbReference>